<dbReference type="PANTHER" id="PTHR10336">
    <property type="entry name" value="PHOSPHOINOSITIDE-SPECIFIC PHOSPHOLIPASE C FAMILY PROTEIN"/>
    <property type="match status" value="1"/>
</dbReference>
<dbReference type="InterPro" id="IPR035892">
    <property type="entry name" value="C2_domain_sf"/>
</dbReference>
<dbReference type="FunFam" id="2.30.29.30:FF:000396">
    <property type="entry name" value="Phosphoinositide phospholipase C"/>
    <property type="match status" value="1"/>
</dbReference>
<evidence type="ECO:0000256" key="3">
    <source>
        <dbReference type="ARBA" id="ARBA00022963"/>
    </source>
</evidence>
<dbReference type="PANTHER" id="PTHR10336:SF36">
    <property type="entry name" value="1-PHOSPHATIDYLINOSITOL 4,5-BISPHOSPHATE PHOSPHODIESTERASE BETA-4"/>
    <property type="match status" value="1"/>
</dbReference>
<dbReference type="CDD" id="cd00275">
    <property type="entry name" value="C2_PLC_like"/>
    <property type="match status" value="1"/>
</dbReference>
<evidence type="ECO:0000259" key="9">
    <source>
        <dbReference type="PROSITE" id="PS50008"/>
    </source>
</evidence>
<dbReference type="CDD" id="cd16207">
    <property type="entry name" value="EFh_ScPlc1p_like"/>
    <property type="match status" value="1"/>
</dbReference>
<dbReference type="GO" id="GO:0048015">
    <property type="term" value="P:phosphatidylinositol-mediated signaling"/>
    <property type="evidence" value="ECO:0007669"/>
    <property type="project" value="TreeGrafter"/>
</dbReference>
<dbReference type="PRINTS" id="PR00390">
    <property type="entry name" value="PHPHLIPASEC"/>
</dbReference>
<dbReference type="SUPFAM" id="SSF51695">
    <property type="entry name" value="PLC-like phosphodiesterases"/>
    <property type="match status" value="1"/>
</dbReference>
<comment type="caution">
    <text evidence="11">The sequence shown here is derived from an EMBL/GenBank/DDBJ whole genome shotgun (WGS) entry which is preliminary data.</text>
</comment>
<dbReference type="PROSITE" id="PS50008">
    <property type="entry name" value="PIPLC_Y_DOMAIN"/>
    <property type="match status" value="1"/>
</dbReference>
<dbReference type="SMART" id="SM00149">
    <property type="entry name" value="PLCYc"/>
    <property type="match status" value="1"/>
</dbReference>
<dbReference type="CDD" id="cd13360">
    <property type="entry name" value="PH_PLC_fungal"/>
    <property type="match status" value="1"/>
</dbReference>
<dbReference type="AlphaFoldDB" id="A0A9W5YN28"/>
<dbReference type="EC" id="3.1.4.11" evidence="1 6"/>
<evidence type="ECO:0000313" key="12">
    <source>
        <dbReference type="Proteomes" id="UP001143548"/>
    </source>
</evidence>
<feature type="region of interest" description="Disordered" evidence="7">
    <location>
        <begin position="751"/>
        <end position="779"/>
    </location>
</feature>
<feature type="compositionally biased region" description="Polar residues" evidence="7">
    <location>
        <begin position="7"/>
        <end position="22"/>
    </location>
</feature>
<dbReference type="GO" id="GO:0005509">
    <property type="term" value="F:calcium ion binding"/>
    <property type="evidence" value="ECO:0007669"/>
    <property type="project" value="InterPro"/>
</dbReference>
<keyword evidence="3 6" id="KW-0442">Lipid degradation</keyword>
<dbReference type="SUPFAM" id="SSF50729">
    <property type="entry name" value="PH domain-like"/>
    <property type="match status" value="1"/>
</dbReference>
<comment type="catalytic activity">
    <reaction evidence="6">
        <text>a 1,2-diacyl-sn-glycero-3-phospho-(1D-myo-inositol-4,5-bisphosphate) + H2O = 1D-myo-inositol 1,4,5-trisphosphate + a 1,2-diacyl-sn-glycerol + H(+)</text>
        <dbReference type="Rhea" id="RHEA:33179"/>
        <dbReference type="ChEBI" id="CHEBI:15377"/>
        <dbReference type="ChEBI" id="CHEBI:15378"/>
        <dbReference type="ChEBI" id="CHEBI:17815"/>
        <dbReference type="ChEBI" id="CHEBI:58456"/>
        <dbReference type="ChEBI" id="CHEBI:203600"/>
        <dbReference type="EC" id="3.1.4.11"/>
    </reaction>
</comment>
<dbReference type="InterPro" id="IPR011993">
    <property type="entry name" value="PH-like_dom_sf"/>
</dbReference>
<evidence type="ECO:0000256" key="6">
    <source>
        <dbReference type="RuleBase" id="RU361133"/>
    </source>
</evidence>
<feature type="domain" description="EF-hand" evidence="10">
    <location>
        <begin position="403"/>
        <end position="438"/>
    </location>
</feature>
<feature type="compositionally biased region" description="Low complexity" evidence="7">
    <location>
        <begin position="112"/>
        <end position="123"/>
    </location>
</feature>
<evidence type="ECO:0000259" key="8">
    <source>
        <dbReference type="PROSITE" id="PS50004"/>
    </source>
</evidence>
<feature type="region of interest" description="Disordered" evidence="7">
    <location>
        <begin position="112"/>
        <end position="197"/>
    </location>
</feature>
<dbReference type="InterPro" id="IPR001192">
    <property type="entry name" value="PI-PLC_fam"/>
</dbReference>
<keyword evidence="2 6" id="KW-0378">Hydrolase</keyword>
<dbReference type="PROSITE" id="PS50222">
    <property type="entry name" value="EF_HAND_2"/>
    <property type="match status" value="1"/>
</dbReference>
<feature type="domain" description="C2" evidence="8">
    <location>
        <begin position="899"/>
        <end position="1058"/>
    </location>
</feature>
<feature type="compositionally biased region" description="Basic residues" evidence="7">
    <location>
        <begin position="769"/>
        <end position="779"/>
    </location>
</feature>
<dbReference type="Gene3D" id="2.60.40.150">
    <property type="entry name" value="C2 domain"/>
    <property type="match status" value="1"/>
</dbReference>
<dbReference type="PROSITE" id="PS50007">
    <property type="entry name" value="PIPLC_X_DOMAIN"/>
    <property type="match status" value="1"/>
</dbReference>
<evidence type="ECO:0000256" key="1">
    <source>
        <dbReference type="ARBA" id="ARBA00012368"/>
    </source>
</evidence>
<dbReference type="Gene3D" id="1.10.238.10">
    <property type="entry name" value="EF-hand"/>
    <property type="match status" value="1"/>
</dbReference>
<dbReference type="SMART" id="SM00148">
    <property type="entry name" value="PLCXc"/>
    <property type="match status" value="1"/>
</dbReference>
<evidence type="ECO:0000256" key="7">
    <source>
        <dbReference type="SAM" id="MobiDB-lite"/>
    </source>
</evidence>
<dbReference type="SUPFAM" id="SSF49562">
    <property type="entry name" value="C2 domain (Calcium/lipid-binding domain, CaLB)"/>
    <property type="match status" value="1"/>
</dbReference>
<dbReference type="GO" id="GO:0016042">
    <property type="term" value="P:lipid catabolic process"/>
    <property type="evidence" value="ECO:0007669"/>
    <property type="project" value="UniProtKB-KW"/>
</dbReference>
<dbReference type="Gene3D" id="2.30.29.30">
    <property type="entry name" value="Pleckstrin-homology domain (PH domain)/Phosphotyrosine-binding domain (PTB)"/>
    <property type="match status" value="1"/>
</dbReference>
<sequence length="1156" mass="128727">MAYAAASSPSTVNGDTQPSLKLTGSLPKPPKLHNVNTSVPPVPNPSSAPPCASLYSYTPNSLRPTYTFSNASSPSGTPLQTATDALRGRIPTFPLIPPAHLELGDSMMAIPGSASASGSGDAATQTTNKGPGLMRRISRGAANKLTRRRQSATQNDKRDRSSGPVIMRRRSDSKTGQNSWESALESSNEEDSNDALDSLGVWCGSEASSLQNDNFIPPSRTVSAVAPKVDSIIQRGTVFTKVTKKRRKQVRFFLDLDAGKVYWDVSNPTKRFYIDDIKEIRVGVDARNYREEHQVAQDFESRWFTIVIADAERSKGRPVKTLHLIAPSDYYLDLWTTTLEHISRYRIGLMAGLAGSGQSEAVLKAHWQREMSRLYPKGLKPGEPESLDFEAVESVCRSLHINCSKNMLRAQFSKADNNNKGKLYFSEFSDFVARLKERKDVKAIFKERVASSEGFTLEEFLAFLRDVQNEDVESDRSYWVSIFDRLVRKSRPRAPSLPEHSDGRPTGVSRLGLDAFTSFLSSSWNGVYASRAPQSRFDRPLNEYFISSSHNTYLLGRQVAGASSTEAYISALSQGCRCVEIDCWDGADGRPIVSHGRTMTTSVLFADCITVINRYAFISTDFPLILSLEVHCNPEQQFAMVKIMKETFKDQLVLEPLLTNTFVLPSPEDLKRRILVKVKTCDETEGGMRQESASSLISVGRKRSSSSPFMRSTVPEYPPISNLVPLAGPSTAVQEGVDTFISQDRRSFTTTSISSATEDSDGALTSMKRERKRRQKSKITKPLSDLGVYTRGYKWHSFSSPESQRYNHVYSFAERSFESICRDADSKAVFEKHNRKYLTRVYPSGFRLRSSNFDPLKFWRRGVQMAALNWQTYDVGMQLNQAMFAAGTDRTGYVLKPESLRTVTRNEEKRKSTERKCVRFTIEVISAQQLPRPRSLGPDDNINPYVEVEIFSADDRGQSFVFGEGGLNASARSGVSGIGYPHRRRTKIEQSNGYSPIFNDCIKFALDTKYPDLVFVRWTVWSSLDGRSAGNNSSVQLATFTAKLTSLSQGYRYLPLYDAGGDKYLFSTLFCKITKDGITPASFGRLDPEELRAERLGLLRQIGQTVFKRSSSTEREKDAFSDKGSEVPISSEDNHSPTSPTLTPTVSAASTSSLPP</sequence>
<accession>A0A9W5YN28</accession>
<dbReference type="SUPFAM" id="SSF47473">
    <property type="entry name" value="EF-hand"/>
    <property type="match status" value="1"/>
</dbReference>
<keyword evidence="4 6" id="KW-0443">Lipid metabolism</keyword>
<protein>
    <recommendedName>
        <fullName evidence="1 6">Phosphoinositide phospholipase C</fullName>
        <ecNumber evidence="1 6">3.1.4.11</ecNumber>
    </recommendedName>
</protein>
<evidence type="ECO:0000256" key="5">
    <source>
        <dbReference type="ARBA" id="ARBA00023224"/>
    </source>
</evidence>
<reference evidence="11" key="1">
    <citation type="submission" date="2022-07" db="EMBL/GenBank/DDBJ databases">
        <title>Taxonomy of Aspergillus series Nigri: significant species reduction supported by multi-species coalescent approaches.</title>
        <authorList>
            <person name="Bian C."/>
            <person name="Kusuya Y."/>
            <person name="Sklenar F."/>
            <person name="D'hooge E."/>
            <person name="Yaguchi T."/>
            <person name="Takahashi H."/>
            <person name="Hubka V."/>
        </authorList>
    </citation>
    <scope>NUCLEOTIDE SEQUENCE</scope>
    <source>
        <strain evidence="11">CBS 733.88</strain>
    </source>
</reference>
<dbReference type="SMART" id="SM00239">
    <property type="entry name" value="C2"/>
    <property type="match status" value="1"/>
</dbReference>
<dbReference type="PROSITE" id="PS50004">
    <property type="entry name" value="C2"/>
    <property type="match status" value="1"/>
</dbReference>
<dbReference type="Proteomes" id="UP001143548">
    <property type="component" value="Unassembled WGS sequence"/>
</dbReference>
<proteinExistence type="predicted"/>
<name>A0A9W5YN28_9EURO</name>
<dbReference type="InterPro" id="IPR002048">
    <property type="entry name" value="EF_hand_dom"/>
</dbReference>
<feature type="compositionally biased region" description="Polar residues" evidence="7">
    <location>
        <begin position="174"/>
        <end position="186"/>
    </location>
</feature>
<dbReference type="InterPro" id="IPR001711">
    <property type="entry name" value="PLipase_C_Pinositol-sp_Y"/>
</dbReference>
<dbReference type="GO" id="GO:0004435">
    <property type="term" value="F:phosphatidylinositol-4,5-bisphosphate phospholipase C activity"/>
    <property type="evidence" value="ECO:0007669"/>
    <property type="project" value="UniProtKB-EC"/>
</dbReference>
<dbReference type="Gene3D" id="3.20.20.190">
    <property type="entry name" value="Phosphatidylinositol (PI) phosphodiesterase"/>
    <property type="match status" value="1"/>
</dbReference>
<dbReference type="Pfam" id="PF00388">
    <property type="entry name" value="PI-PLC-X"/>
    <property type="match status" value="1"/>
</dbReference>
<feature type="compositionally biased region" description="Low complexity" evidence="7">
    <location>
        <begin position="1136"/>
        <end position="1156"/>
    </location>
</feature>
<dbReference type="Pfam" id="PF00387">
    <property type="entry name" value="PI-PLC-Y"/>
    <property type="match status" value="1"/>
</dbReference>
<dbReference type="GO" id="GO:0051209">
    <property type="term" value="P:release of sequestered calcium ion into cytosol"/>
    <property type="evidence" value="ECO:0007669"/>
    <property type="project" value="TreeGrafter"/>
</dbReference>
<evidence type="ECO:0000313" key="11">
    <source>
        <dbReference type="EMBL" id="GKZ20012.1"/>
    </source>
</evidence>
<dbReference type="InterPro" id="IPR011992">
    <property type="entry name" value="EF-hand-dom_pair"/>
</dbReference>
<dbReference type="EMBL" id="BROQ01000024">
    <property type="protein sequence ID" value="GKZ20012.1"/>
    <property type="molecule type" value="Genomic_DNA"/>
</dbReference>
<feature type="domain" description="PI-PLC Y-box" evidence="9">
    <location>
        <begin position="783"/>
        <end position="901"/>
    </location>
</feature>
<gene>
    <name evidence="11" type="ORF">AbraCBS73388_005126</name>
</gene>
<evidence type="ECO:0000259" key="10">
    <source>
        <dbReference type="PROSITE" id="PS50222"/>
    </source>
</evidence>
<dbReference type="InterPro" id="IPR037755">
    <property type="entry name" value="Plc1_PH"/>
</dbReference>
<dbReference type="CDD" id="cd08598">
    <property type="entry name" value="PI-PLC1c_yeast"/>
    <property type="match status" value="1"/>
</dbReference>
<dbReference type="InterPro" id="IPR000008">
    <property type="entry name" value="C2_dom"/>
</dbReference>
<feature type="region of interest" description="Disordered" evidence="7">
    <location>
        <begin position="1109"/>
        <end position="1156"/>
    </location>
</feature>
<evidence type="ECO:0000256" key="2">
    <source>
        <dbReference type="ARBA" id="ARBA00022801"/>
    </source>
</evidence>
<feature type="region of interest" description="Disordered" evidence="7">
    <location>
        <begin position="1"/>
        <end position="47"/>
    </location>
</feature>
<evidence type="ECO:0000256" key="4">
    <source>
        <dbReference type="ARBA" id="ARBA00023098"/>
    </source>
</evidence>
<feature type="compositionally biased region" description="Basic and acidic residues" evidence="7">
    <location>
        <begin position="1111"/>
        <end position="1125"/>
    </location>
</feature>
<keyword evidence="5" id="KW-0807">Transducer</keyword>
<dbReference type="FunFam" id="2.60.40.150:FF:000201">
    <property type="entry name" value="Phosphoinositide phospholipase C"/>
    <property type="match status" value="1"/>
</dbReference>
<organism evidence="11 12">
    <name type="scientific">Aspergillus brasiliensis</name>
    <dbReference type="NCBI Taxonomy" id="319629"/>
    <lineage>
        <taxon>Eukaryota</taxon>
        <taxon>Fungi</taxon>
        <taxon>Dikarya</taxon>
        <taxon>Ascomycota</taxon>
        <taxon>Pezizomycotina</taxon>
        <taxon>Eurotiomycetes</taxon>
        <taxon>Eurotiomycetidae</taxon>
        <taxon>Eurotiales</taxon>
        <taxon>Aspergillaceae</taxon>
        <taxon>Aspergillus</taxon>
        <taxon>Aspergillus subgen. Circumdati</taxon>
    </lineage>
</organism>
<dbReference type="InterPro" id="IPR017946">
    <property type="entry name" value="PLC-like_Pdiesterase_TIM-brl"/>
</dbReference>
<dbReference type="InterPro" id="IPR000909">
    <property type="entry name" value="PLipase_C_PInositol-sp_X_dom"/>
</dbReference>